<dbReference type="Gene3D" id="1.25.40.60">
    <property type="match status" value="1"/>
</dbReference>
<dbReference type="PANTHER" id="PTHR11679">
    <property type="entry name" value="VESICLE PROTEIN SORTING-ASSOCIATED"/>
    <property type="match status" value="1"/>
</dbReference>
<dbReference type="Gene3D" id="3.90.830.10">
    <property type="entry name" value="Syntaxin Binding Protein 1, Chain A, domain 2"/>
    <property type="match status" value="1"/>
</dbReference>
<proteinExistence type="inferred from homology"/>
<dbReference type="InterPro" id="IPR027482">
    <property type="entry name" value="Sec1-like_dom2"/>
</dbReference>
<dbReference type="Pfam" id="PF00995">
    <property type="entry name" value="Sec1"/>
    <property type="match status" value="1"/>
</dbReference>
<sequence>MATLRDRQVASIEKVLNLNADKPTQNPDDPTASTSFVSAAPLVDEEGDPLWKVLVFDNLGRDVISSVLRVNDLRANGVTIHLNLNSQRHPIPDVPAIYIVEPTSENIKLITKDLQSKLYETTYINFTSSIPRTLLEEFAALTAQTQTSSQIAQVYDQYLNFVVSEPDLFSLHLSDVYYTMNSSKSSDTVIEATVDKIVAGLFSVVVTMGVIPIIRCPKGGAAEIIAQKLDRKLRDHILNNKENLFTTPQSGPSSTYPPHPSQAAQRPVLIILDRNVDLVPMLSHSWTYQALVHDVLNMRLNRITVETVEDEGKTSKKAYDLTSNDFFWARNAGVPFPQVAEDIDNELTRYKEDAADITRKTGANSLEDISTDASASAQHLKAAITLLPELRERKALLDMHMNIATALLKGIKDRQLDNFFQAEENITKQTKAQLLEVINDPERKNPGDKLRLFAIWYLSSEQDVTRGDMAEYEAALAKAGCELEPLTYLKKVREITRMTMMTSAPTQPAQSSASGELFRGFTSISNRLTDKLRDGALSGGFENLISNVKNFLPVNKDLTITKIVESIMDPAGASSSAIAKTEDYLYFDPRSSSARSGRAPGAPAPGTVATFGQRRQGFTDAIVFTVGGGNMEEFGNLVEWSKRNQTQGGGGGLVGGGGGSAIKRRVVYGSTDLMNADAFVNGDLKRLGAEG</sequence>
<dbReference type="InterPro" id="IPR036045">
    <property type="entry name" value="Sec1-like_sf"/>
</dbReference>
<feature type="region of interest" description="Disordered" evidence="2">
    <location>
        <begin position="16"/>
        <end position="35"/>
    </location>
</feature>
<evidence type="ECO:0000256" key="2">
    <source>
        <dbReference type="SAM" id="MobiDB-lite"/>
    </source>
</evidence>
<comment type="similarity">
    <text evidence="1">Belongs to the STXBP/unc-18/SEC1 family.</text>
</comment>
<dbReference type="PIRSF" id="PIRSF005715">
    <property type="entry name" value="VPS45_Sec1"/>
    <property type="match status" value="1"/>
</dbReference>
<gene>
    <name evidence="3" type="primary">SLY1</name>
    <name evidence="3" type="ORF">TWF718_000169</name>
</gene>
<dbReference type="InterPro" id="IPR001619">
    <property type="entry name" value="Sec1-like"/>
</dbReference>
<evidence type="ECO:0000313" key="4">
    <source>
        <dbReference type="Proteomes" id="UP001313282"/>
    </source>
</evidence>
<reference evidence="3 4" key="1">
    <citation type="submission" date="2019-10" db="EMBL/GenBank/DDBJ databases">
        <authorList>
            <person name="Palmer J.M."/>
        </authorList>
    </citation>
    <scope>NUCLEOTIDE SEQUENCE [LARGE SCALE GENOMIC DNA]</scope>
    <source>
        <strain evidence="3 4">TWF718</strain>
    </source>
</reference>
<comment type="caution">
    <text evidence="3">The sequence shown here is derived from an EMBL/GenBank/DDBJ whole genome shotgun (WGS) entry which is preliminary data.</text>
</comment>
<dbReference type="GO" id="GO:0016192">
    <property type="term" value="P:vesicle-mediated transport"/>
    <property type="evidence" value="ECO:0007669"/>
    <property type="project" value="InterPro"/>
</dbReference>
<dbReference type="Gene3D" id="3.40.50.2060">
    <property type="match status" value="1"/>
</dbReference>
<evidence type="ECO:0000256" key="1">
    <source>
        <dbReference type="ARBA" id="ARBA00009884"/>
    </source>
</evidence>
<keyword evidence="4" id="KW-1185">Reference proteome</keyword>
<protein>
    <submittedName>
        <fullName evidence="3">Vesicle trafficking between the ER and Golgi</fullName>
    </submittedName>
</protein>
<dbReference type="Gene3D" id="3.40.50.1910">
    <property type="match status" value="1"/>
</dbReference>
<dbReference type="SUPFAM" id="SSF56815">
    <property type="entry name" value="Sec1/munc18-like (SM) proteins"/>
    <property type="match status" value="1"/>
</dbReference>
<name>A0AAN8N750_9PEZI</name>
<dbReference type="Proteomes" id="UP001313282">
    <property type="component" value="Unassembled WGS sequence"/>
</dbReference>
<feature type="compositionally biased region" description="Polar residues" evidence="2">
    <location>
        <begin position="22"/>
        <end position="35"/>
    </location>
</feature>
<dbReference type="InterPro" id="IPR043154">
    <property type="entry name" value="Sec-1-like_dom1"/>
</dbReference>
<evidence type="ECO:0000313" key="3">
    <source>
        <dbReference type="EMBL" id="KAK6355787.1"/>
    </source>
</evidence>
<dbReference type="InterPro" id="IPR043127">
    <property type="entry name" value="Sec-1-like_dom3a"/>
</dbReference>
<accession>A0AAN8N750</accession>
<organism evidence="3 4">
    <name type="scientific">Orbilia javanica</name>
    <dbReference type="NCBI Taxonomy" id="47235"/>
    <lineage>
        <taxon>Eukaryota</taxon>
        <taxon>Fungi</taxon>
        <taxon>Dikarya</taxon>
        <taxon>Ascomycota</taxon>
        <taxon>Pezizomycotina</taxon>
        <taxon>Orbiliomycetes</taxon>
        <taxon>Orbiliales</taxon>
        <taxon>Orbiliaceae</taxon>
        <taxon>Orbilia</taxon>
    </lineage>
</organism>
<dbReference type="AlphaFoldDB" id="A0AAN8N750"/>
<dbReference type="EMBL" id="JAVHNR010000001">
    <property type="protein sequence ID" value="KAK6355787.1"/>
    <property type="molecule type" value="Genomic_DNA"/>
</dbReference>